<organism evidence="2 3">
    <name type="scientific">Eubacterium cellulosolvens (strain ATCC 43171 / JCM 9499 / 6)</name>
    <name type="common">Cillobacterium cellulosolvens</name>
    <dbReference type="NCBI Taxonomy" id="633697"/>
    <lineage>
        <taxon>Bacteria</taxon>
        <taxon>Bacillati</taxon>
        <taxon>Bacillota</taxon>
        <taxon>Clostridia</taxon>
        <taxon>Eubacteriales</taxon>
        <taxon>Eubacteriaceae</taxon>
        <taxon>Eubacterium</taxon>
    </lineage>
</organism>
<dbReference type="EMBL" id="CM001487">
    <property type="protein sequence ID" value="EIM55925.1"/>
    <property type="molecule type" value="Genomic_DNA"/>
</dbReference>
<dbReference type="CDD" id="cd02042">
    <property type="entry name" value="ParAB_family"/>
    <property type="match status" value="1"/>
</dbReference>
<name>I5AQ52_EUBC6</name>
<dbReference type="AlphaFoldDB" id="I5AQ52"/>
<reference evidence="2 3" key="2">
    <citation type="submission" date="2012-02" db="EMBL/GenBank/DDBJ databases">
        <title>Improved High-Quality Draft sequence of Eubacterium cellulosolvens 6.</title>
        <authorList>
            <consortium name="US DOE Joint Genome Institute"/>
            <person name="Lucas S."/>
            <person name="Han J."/>
            <person name="Lapidus A."/>
            <person name="Cheng J.-F."/>
            <person name="Goodwin L."/>
            <person name="Pitluck S."/>
            <person name="Peters L."/>
            <person name="Mikhailova N."/>
            <person name="Gu W."/>
            <person name="Detter J.C."/>
            <person name="Han C."/>
            <person name="Tapia R."/>
            <person name="Land M."/>
            <person name="Hauser L."/>
            <person name="Kyrpides N."/>
            <person name="Ivanova N."/>
            <person name="Pagani I."/>
            <person name="Johnson E."/>
            <person name="Mukhopadhyay B."/>
            <person name="Anderson I."/>
            <person name="Woyke T."/>
        </authorList>
    </citation>
    <scope>NUCLEOTIDE SEQUENCE [LARGE SCALE GENOMIC DNA]</scope>
    <source>
        <strain evidence="2 3">6</strain>
    </source>
</reference>
<dbReference type="Gene3D" id="3.40.50.300">
    <property type="entry name" value="P-loop containing nucleotide triphosphate hydrolases"/>
    <property type="match status" value="1"/>
</dbReference>
<dbReference type="Pfam" id="PF13614">
    <property type="entry name" value="AAA_31"/>
    <property type="match status" value="1"/>
</dbReference>
<protein>
    <submittedName>
        <fullName evidence="2">ATPase involved in chromosome partitioning</fullName>
    </submittedName>
</protein>
<evidence type="ECO:0000313" key="2">
    <source>
        <dbReference type="EMBL" id="EIM55925.1"/>
    </source>
</evidence>
<dbReference type="eggNOG" id="COG1192">
    <property type="taxonomic scope" value="Bacteria"/>
</dbReference>
<sequence>MPINILFHAKKGGVGKTTLSVNLAAFFANEGYKVLLVGADDQGDCGKYFFAGDEDYENGNYVNLRDILEDTVYDRDVYLQTPEFKKYKYFGYSKSVVSRTLVRNESYHLSIIPSGPSLDDLVYTDRNHVQKKLAPYTEDFDLVIIDAPTRFGLMNQLYAMADYVICPVEGKDSFPSVVSVANQIEIEQNNGSPIEFLGIIINRYHSIRVRERDEKAIYEEHVGELILGDFIRESSEIGDAKDNEIPICSYRKSDVTMDLYNMYADVKKRIGVK</sequence>
<evidence type="ECO:0000313" key="3">
    <source>
        <dbReference type="Proteomes" id="UP000005753"/>
    </source>
</evidence>
<gene>
    <name evidence="2" type="ORF">EubceDRAFT1_0057</name>
</gene>
<dbReference type="PANTHER" id="PTHR13696:SF52">
    <property type="entry name" value="PARA FAMILY PROTEIN CT_582"/>
    <property type="match status" value="1"/>
</dbReference>
<dbReference type="SUPFAM" id="SSF52540">
    <property type="entry name" value="P-loop containing nucleoside triphosphate hydrolases"/>
    <property type="match status" value="1"/>
</dbReference>
<reference evidence="2 3" key="1">
    <citation type="submission" date="2010-08" db="EMBL/GenBank/DDBJ databases">
        <authorList>
            <consortium name="US DOE Joint Genome Institute (JGI-PGF)"/>
            <person name="Lucas S."/>
            <person name="Copeland A."/>
            <person name="Lapidus A."/>
            <person name="Cheng J.-F."/>
            <person name="Bruce D."/>
            <person name="Goodwin L."/>
            <person name="Pitluck S."/>
            <person name="Land M.L."/>
            <person name="Hauser L."/>
            <person name="Chang Y.-J."/>
            <person name="Anderson I.J."/>
            <person name="Johnson E."/>
            <person name="Mulhopadhyay B."/>
            <person name="Kyrpides N."/>
            <person name="Woyke T.J."/>
        </authorList>
    </citation>
    <scope>NUCLEOTIDE SEQUENCE [LARGE SCALE GENOMIC DNA]</scope>
    <source>
        <strain evidence="2 3">6</strain>
    </source>
</reference>
<keyword evidence="3" id="KW-1185">Reference proteome</keyword>
<dbReference type="InterPro" id="IPR027417">
    <property type="entry name" value="P-loop_NTPase"/>
</dbReference>
<dbReference type="InterPro" id="IPR050678">
    <property type="entry name" value="DNA_Partitioning_ATPase"/>
</dbReference>
<accession>I5AQ52</accession>
<evidence type="ECO:0000259" key="1">
    <source>
        <dbReference type="Pfam" id="PF13614"/>
    </source>
</evidence>
<dbReference type="Proteomes" id="UP000005753">
    <property type="component" value="Chromosome"/>
</dbReference>
<dbReference type="PANTHER" id="PTHR13696">
    <property type="entry name" value="P-LOOP CONTAINING NUCLEOSIDE TRIPHOSPHATE HYDROLASE"/>
    <property type="match status" value="1"/>
</dbReference>
<feature type="domain" description="AAA" evidence="1">
    <location>
        <begin position="5"/>
        <end position="171"/>
    </location>
</feature>
<dbReference type="STRING" id="633697.EubceDRAFT1_0057"/>
<dbReference type="HOGENOM" id="CLU_1018409_0_0_9"/>
<proteinExistence type="predicted"/>
<dbReference type="OrthoDB" id="9815116at2"/>
<dbReference type="InterPro" id="IPR025669">
    <property type="entry name" value="AAA_dom"/>
</dbReference>